<dbReference type="PROSITE" id="PS51123">
    <property type="entry name" value="OMPA_2"/>
    <property type="match status" value="1"/>
</dbReference>
<keyword evidence="8" id="KW-1185">Reference proteome</keyword>
<dbReference type="PRINTS" id="PR01021">
    <property type="entry name" value="OMPADOMAIN"/>
</dbReference>
<evidence type="ECO:0000256" key="3">
    <source>
        <dbReference type="ARBA" id="ARBA00023237"/>
    </source>
</evidence>
<feature type="domain" description="OmpA-like" evidence="6">
    <location>
        <begin position="94"/>
        <end position="215"/>
    </location>
</feature>
<dbReference type="Pfam" id="PF00691">
    <property type="entry name" value="OmpA"/>
    <property type="match status" value="1"/>
</dbReference>
<keyword evidence="3" id="KW-0998">Cell outer membrane</keyword>
<dbReference type="Gene3D" id="3.30.1330.60">
    <property type="entry name" value="OmpA-like domain"/>
    <property type="match status" value="1"/>
</dbReference>
<dbReference type="CDD" id="cd07185">
    <property type="entry name" value="OmpA_C-like"/>
    <property type="match status" value="1"/>
</dbReference>
<evidence type="ECO:0000313" key="8">
    <source>
        <dbReference type="Proteomes" id="UP000578091"/>
    </source>
</evidence>
<dbReference type="Proteomes" id="UP000578091">
    <property type="component" value="Unassembled WGS sequence"/>
</dbReference>
<feature type="region of interest" description="Disordered" evidence="5">
    <location>
        <begin position="18"/>
        <end position="66"/>
    </location>
</feature>
<evidence type="ECO:0000259" key="6">
    <source>
        <dbReference type="PROSITE" id="PS51123"/>
    </source>
</evidence>
<comment type="caution">
    <text evidence="7">The sequence shown here is derived from an EMBL/GenBank/DDBJ whole genome shotgun (WGS) entry which is preliminary data.</text>
</comment>
<dbReference type="PANTHER" id="PTHR30329:SF21">
    <property type="entry name" value="LIPOPROTEIN YIAD-RELATED"/>
    <property type="match status" value="1"/>
</dbReference>
<comment type="subcellular location">
    <subcellularLocation>
        <location evidence="1">Cell outer membrane</location>
    </subcellularLocation>
</comment>
<dbReference type="RefSeq" id="WP_180680147.1">
    <property type="nucleotide sequence ID" value="NZ_JACCKA010000092.1"/>
</dbReference>
<keyword evidence="2 4" id="KW-0472">Membrane</keyword>
<protein>
    <submittedName>
        <fullName evidence="7">OmpA family protein</fullName>
    </submittedName>
</protein>
<feature type="compositionally biased region" description="Low complexity" evidence="5">
    <location>
        <begin position="18"/>
        <end position="35"/>
    </location>
</feature>
<dbReference type="EMBL" id="JACCKA010000092">
    <property type="protein sequence ID" value="NZA28384.1"/>
    <property type="molecule type" value="Genomic_DNA"/>
</dbReference>
<evidence type="ECO:0000256" key="2">
    <source>
        <dbReference type="ARBA" id="ARBA00023136"/>
    </source>
</evidence>
<evidence type="ECO:0000256" key="1">
    <source>
        <dbReference type="ARBA" id="ARBA00004442"/>
    </source>
</evidence>
<dbReference type="PROSITE" id="PS51257">
    <property type="entry name" value="PROKAR_LIPOPROTEIN"/>
    <property type="match status" value="1"/>
</dbReference>
<name>A0A853JI16_9GAMM</name>
<organism evidence="7 8">
    <name type="scientific">Luteimonas salinisoli</name>
    <dbReference type="NCBI Taxonomy" id="2752307"/>
    <lineage>
        <taxon>Bacteria</taxon>
        <taxon>Pseudomonadati</taxon>
        <taxon>Pseudomonadota</taxon>
        <taxon>Gammaproteobacteria</taxon>
        <taxon>Lysobacterales</taxon>
        <taxon>Lysobacteraceae</taxon>
        <taxon>Luteimonas</taxon>
    </lineage>
</organism>
<accession>A0A853JI16</accession>
<gene>
    <name evidence="7" type="ORF">H0E84_18570</name>
</gene>
<evidence type="ECO:0000256" key="4">
    <source>
        <dbReference type="PROSITE-ProRule" id="PRU00473"/>
    </source>
</evidence>
<dbReference type="SUPFAM" id="SSF103088">
    <property type="entry name" value="OmpA-like"/>
    <property type="match status" value="1"/>
</dbReference>
<dbReference type="InterPro" id="IPR006664">
    <property type="entry name" value="OMP_bac"/>
</dbReference>
<feature type="region of interest" description="Disordered" evidence="5">
    <location>
        <begin position="183"/>
        <end position="205"/>
    </location>
</feature>
<evidence type="ECO:0000313" key="7">
    <source>
        <dbReference type="EMBL" id="NZA28384.1"/>
    </source>
</evidence>
<dbReference type="InterPro" id="IPR036737">
    <property type="entry name" value="OmpA-like_sf"/>
</dbReference>
<dbReference type="InterPro" id="IPR006665">
    <property type="entry name" value="OmpA-like"/>
</dbReference>
<proteinExistence type="predicted"/>
<dbReference type="GO" id="GO:0009279">
    <property type="term" value="C:cell outer membrane"/>
    <property type="evidence" value="ECO:0007669"/>
    <property type="project" value="UniProtKB-SubCell"/>
</dbReference>
<dbReference type="PANTHER" id="PTHR30329">
    <property type="entry name" value="STATOR ELEMENT OF FLAGELLAR MOTOR COMPLEX"/>
    <property type="match status" value="1"/>
</dbReference>
<dbReference type="InterPro" id="IPR050330">
    <property type="entry name" value="Bact_OuterMem_StrucFunc"/>
</dbReference>
<evidence type="ECO:0000256" key="5">
    <source>
        <dbReference type="SAM" id="MobiDB-lite"/>
    </source>
</evidence>
<feature type="compositionally biased region" description="Low complexity" evidence="5">
    <location>
        <begin position="43"/>
        <end position="66"/>
    </location>
</feature>
<sequence length="215" mass="21600">MIRATALVAGTLLLAACSQPPSSPPAAADSPQAAEAADRDRTGTTAPDTPAATSAAPSAPGAAGSALTGGVSGLSGDVSSLEARVGALGGTITEHEIVVPLPADTLFDFDRAEIRPQAEPGLRQLAQLLAQTEGIAQVGGHTDAKGDDEYNLALSQRRADAVVAWLVGEGAVPASRLQARGFGEAQPVAPNTTADGADDPAGRARNRRVEVVIAR</sequence>
<reference evidence="7 8" key="1">
    <citation type="submission" date="2020-07" db="EMBL/GenBank/DDBJ databases">
        <title>Luteimonas sp. SJ-92.</title>
        <authorList>
            <person name="Huang X.-X."/>
            <person name="Xu L."/>
            <person name="Sun J.-Q."/>
        </authorList>
    </citation>
    <scope>NUCLEOTIDE SEQUENCE [LARGE SCALE GENOMIC DNA]</scope>
    <source>
        <strain evidence="7 8">SJ-92</strain>
    </source>
</reference>
<dbReference type="AlphaFoldDB" id="A0A853JI16"/>